<dbReference type="AlphaFoldDB" id="A0A5C7HRB6"/>
<dbReference type="InterPro" id="IPR044673">
    <property type="entry name" value="DCL-like"/>
</dbReference>
<reference evidence="2" key="1">
    <citation type="journal article" date="2019" name="Gigascience">
        <title>De novo genome assembly of the endangered Acer yangbiense, a plant species with extremely small populations endemic to Yunnan Province, China.</title>
        <authorList>
            <person name="Yang J."/>
            <person name="Wariss H.M."/>
            <person name="Tao L."/>
            <person name="Zhang R."/>
            <person name="Yun Q."/>
            <person name="Hollingsworth P."/>
            <person name="Dao Z."/>
            <person name="Luo G."/>
            <person name="Guo H."/>
            <person name="Ma Y."/>
            <person name="Sun W."/>
        </authorList>
    </citation>
    <scope>NUCLEOTIDE SEQUENCE [LARGE SCALE GENOMIC DNA]</scope>
    <source>
        <strain evidence="2">cv. Malutang</strain>
    </source>
</reference>
<dbReference type="GO" id="GO:0009658">
    <property type="term" value="P:chloroplast organization"/>
    <property type="evidence" value="ECO:0007669"/>
    <property type="project" value="TreeGrafter"/>
</dbReference>
<dbReference type="OrthoDB" id="409625at2759"/>
<protein>
    <submittedName>
        <fullName evidence="1">Uncharacterized protein</fullName>
    </submittedName>
</protein>
<dbReference type="Proteomes" id="UP000323000">
    <property type="component" value="Chromosome 6"/>
</dbReference>
<evidence type="ECO:0000313" key="1">
    <source>
        <dbReference type="EMBL" id="TXG59434.1"/>
    </source>
</evidence>
<proteinExistence type="predicted"/>
<dbReference type="GO" id="GO:1901259">
    <property type="term" value="P:chloroplast rRNA processing"/>
    <property type="evidence" value="ECO:0007669"/>
    <property type="project" value="TreeGrafter"/>
</dbReference>
<comment type="caution">
    <text evidence="1">The sequence shown here is derived from an EMBL/GenBank/DDBJ whole genome shotgun (WGS) entry which is preliminary data.</text>
</comment>
<dbReference type="EMBL" id="VAHF01000006">
    <property type="protein sequence ID" value="TXG59434.1"/>
    <property type="molecule type" value="Genomic_DNA"/>
</dbReference>
<dbReference type="PANTHER" id="PTHR33415:SF15">
    <property type="entry name" value="PROTEIN DCL HOMOLOG, CHLOROPLASTIC"/>
    <property type="match status" value="1"/>
</dbReference>
<dbReference type="PANTHER" id="PTHR33415">
    <property type="entry name" value="PROTEIN EMBRYO DEFECTIVE 514"/>
    <property type="match status" value="1"/>
</dbReference>
<gene>
    <name evidence="1" type="ORF">EZV62_014007</name>
</gene>
<sequence>MASVYRSSPPQLQYHMITQYHGMPRVRAVKIPTVCGSDQVVYGPDLLIRKPVVSLASDHTGGSRPMDWEDQILMETVPLVGFVRMILHSGKYKSGDKLSPDHEKIIVERLLPFHPKYEKKIGSGIDHILVGYHPEFKGTRCLLIAQKDGEIIDFSYRKCIKGLIKNKYPLHADAFIFRHFRRHRHKY</sequence>
<accession>A0A5C7HRB6</accession>
<evidence type="ECO:0000313" key="2">
    <source>
        <dbReference type="Proteomes" id="UP000323000"/>
    </source>
</evidence>
<dbReference type="Pfam" id="PF11523">
    <property type="entry name" value="DUF3223"/>
    <property type="match status" value="1"/>
</dbReference>
<name>A0A5C7HRB6_9ROSI</name>
<dbReference type="Gene3D" id="3.10.450.40">
    <property type="match status" value="1"/>
</dbReference>
<dbReference type="GO" id="GO:0009507">
    <property type="term" value="C:chloroplast"/>
    <property type="evidence" value="ECO:0007669"/>
    <property type="project" value="TreeGrafter"/>
</dbReference>
<organism evidence="1 2">
    <name type="scientific">Acer yangbiense</name>
    <dbReference type="NCBI Taxonomy" id="1000413"/>
    <lineage>
        <taxon>Eukaryota</taxon>
        <taxon>Viridiplantae</taxon>
        <taxon>Streptophyta</taxon>
        <taxon>Embryophyta</taxon>
        <taxon>Tracheophyta</taxon>
        <taxon>Spermatophyta</taxon>
        <taxon>Magnoliopsida</taxon>
        <taxon>eudicotyledons</taxon>
        <taxon>Gunneridae</taxon>
        <taxon>Pentapetalae</taxon>
        <taxon>rosids</taxon>
        <taxon>malvids</taxon>
        <taxon>Sapindales</taxon>
        <taxon>Sapindaceae</taxon>
        <taxon>Hippocastanoideae</taxon>
        <taxon>Acereae</taxon>
        <taxon>Acer</taxon>
    </lineage>
</organism>
<keyword evidence="2" id="KW-1185">Reference proteome</keyword>